<dbReference type="SUPFAM" id="SSF56719">
    <property type="entry name" value="Type II DNA topoisomerase"/>
    <property type="match status" value="1"/>
</dbReference>
<organism evidence="9">
    <name type="scientific">marine metagenome</name>
    <dbReference type="NCBI Taxonomy" id="408172"/>
    <lineage>
        <taxon>unclassified sequences</taxon>
        <taxon>metagenomes</taxon>
        <taxon>ecological metagenomes</taxon>
    </lineage>
</organism>
<dbReference type="PROSITE" id="PS52040">
    <property type="entry name" value="TOPO_IIA"/>
    <property type="match status" value="1"/>
</dbReference>
<accession>A0A382A8M5</accession>
<dbReference type="GO" id="GO:0005524">
    <property type="term" value="F:ATP binding"/>
    <property type="evidence" value="ECO:0007669"/>
    <property type="project" value="InterPro"/>
</dbReference>
<comment type="catalytic activity">
    <reaction evidence="1">
        <text>ATP-dependent breakage, passage and rejoining of double-stranded DNA.</text>
        <dbReference type="EC" id="5.6.2.2"/>
    </reaction>
</comment>
<dbReference type="FunFam" id="3.90.199.10:FF:000001">
    <property type="entry name" value="DNA gyrase subunit A"/>
    <property type="match status" value="1"/>
</dbReference>
<name>A0A382A8M5_9ZZZZ</name>
<keyword evidence="4" id="KW-0799">Topoisomerase</keyword>
<sequence>MTAQTRERILPRLIEEEMRESFLDYSMSVIVQRALPDVRDGLKPVHRRILFAMHEAGLRPEGPYKKSATVVGDVLGKYHPHGDSAVYDALVRMVQDFSLRYPLVDGQGNFGSIDGDSAAAYRYTEVKLPPISQDILADIEKETVTLVENFDGQRTEPAVLPSRVPNLLINGSSGIAVGLSTNVPPHNLREVTAALKALIEEPDPTVELLMKYLPGPDFPTGGFVVGRNGIRDMYESARGRIIMRARIVKEALRGGKEQLVVTELPFAVSKTRIIRQIANLSRKGSLRDVTDIRDESDRDGIRLVVELKRGAKAGDVIQLLQKKTSLQSTFGAILIALDRGEPRELTLLQLLERFRDHRVEVIHQRSQHDLEKAQAEKHTLEGLMAALGALDEVIAIIRGSADRSEASLKLQDFLGLSEVQATAILDMRLAKLTTLEQDQLKKRLKELKRVIKELRGIVKSEARKLEIMVEEL</sequence>
<dbReference type="InterPro" id="IPR013758">
    <property type="entry name" value="Topo_IIA_A/C_ab"/>
</dbReference>
<gene>
    <name evidence="9" type="ORF">METZ01_LOCUS150694</name>
</gene>
<dbReference type="SMART" id="SM00434">
    <property type="entry name" value="TOP4c"/>
    <property type="match status" value="1"/>
</dbReference>
<dbReference type="PANTHER" id="PTHR43493">
    <property type="entry name" value="DNA GYRASE/TOPOISOMERASE SUBUNIT A"/>
    <property type="match status" value="1"/>
</dbReference>
<feature type="domain" description="Topo IIA-type catalytic" evidence="8">
    <location>
        <begin position="35"/>
        <end position="472"/>
    </location>
</feature>
<evidence type="ECO:0000256" key="4">
    <source>
        <dbReference type="ARBA" id="ARBA00023029"/>
    </source>
</evidence>
<keyword evidence="6" id="KW-0413">Isomerase</keyword>
<dbReference type="EC" id="5.6.2.2" evidence="3"/>
<evidence type="ECO:0000256" key="6">
    <source>
        <dbReference type="ARBA" id="ARBA00023235"/>
    </source>
</evidence>
<dbReference type="FunFam" id="1.10.268.10:FF:000001">
    <property type="entry name" value="DNA gyrase subunit A"/>
    <property type="match status" value="1"/>
</dbReference>
<evidence type="ECO:0000256" key="3">
    <source>
        <dbReference type="ARBA" id="ARBA00012895"/>
    </source>
</evidence>
<dbReference type="PANTHER" id="PTHR43493:SF5">
    <property type="entry name" value="DNA GYRASE SUBUNIT A, CHLOROPLASTIC_MITOCHONDRIAL"/>
    <property type="match status" value="1"/>
</dbReference>
<dbReference type="InterPro" id="IPR002205">
    <property type="entry name" value="Topo_IIA_dom_A"/>
</dbReference>
<reference evidence="9" key="1">
    <citation type="submission" date="2018-05" db="EMBL/GenBank/DDBJ databases">
        <authorList>
            <person name="Lanie J.A."/>
            <person name="Ng W.-L."/>
            <person name="Kazmierczak K.M."/>
            <person name="Andrzejewski T.M."/>
            <person name="Davidsen T.M."/>
            <person name="Wayne K.J."/>
            <person name="Tettelin H."/>
            <person name="Glass J.I."/>
            <person name="Rusch D."/>
            <person name="Podicherti R."/>
            <person name="Tsui H.-C.T."/>
            <person name="Winkler M.E."/>
        </authorList>
    </citation>
    <scope>NUCLEOTIDE SEQUENCE</scope>
</reference>
<proteinExistence type="inferred from homology"/>
<feature type="coiled-coil region" evidence="7">
    <location>
        <begin position="430"/>
        <end position="464"/>
    </location>
</feature>
<evidence type="ECO:0000313" key="9">
    <source>
        <dbReference type="EMBL" id="SVA97840.1"/>
    </source>
</evidence>
<evidence type="ECO:0000256" key="7">
    <source>
        <dbReference type="SAM" id="Coils"/>
    </source>
</evidence>
<dbReference type="Gene3D" id="1.10.268.10">
    <property type="entry name" value="Topoisomerase, domain 3"/>
    <property type="match status" value="1"/>
</dbReference>
<dbReference type="Gene3D" id="3.90.199.10">
    <property type="entry name" value="Topoisomerase II, domain 5"/>
    <property type="match status" value="1"/>
</dbReference>
<dbReference type="InterPro" id="IPR013760">
    <property type="entry name" value="Topo_IIA-like_dom_sf"/>
</dbReference>
<evidence type="ECO:0000259" key="8">
    <source>
        <dbReference type="PROSITE" id="PS52040"/>
    </source>
</evidence>
<evidence type="ECO:0000256" key="2">
    <source>
        <dbReference type="ARBA" id="ARBA00008263"/>
    </source>
</evidence>
<protein>
    <recommendedName>
        <fullName evidence="3">DNA topoisomerase (ATP-hydrolyzing)</fullName>
        <ecNumber evidence="3">5.6.2.2</ecNumber>
    </recommendedName>
</protein>
<dbReference type="InterPro" id="IPR013757">
    <property type="entry name" value="Topo_IIA_A_a_sf"/>
</dbReference>
<dbReference type="EMBL" id="UINC01024364">
    <property type="protein sequence ID" value="SVA97840.1"/>
    <property type="molecule type" value="Genomic_DNA"/>
</dbReference>
<dbReference type="GO" id="GO:0006265">
    <property type="term" value="P:DNA topological change"/>
    <property type="evidence" value="ECO:0007669"/>
    <property type="project" value="InterPro"/>
</dbReference>
<dbReference type="AlphaFoldDB" id="A0A382A8M5"/>
<evidence type="ECO:0000256" key="5">
    <source>
        <dbReference type="ARBA" id="ARBA00023125"/>
    </source>
</evidence>
<dbReference type="InterPro" id="IPR050220">
    <property type="entry name" value="Type_II_DNA_Topoisomerases"/>
</dbReference>
<dbReference type="GO" id="GO:0003918">
    <property type="term" value="F:DNA topoisomerase type II (double strand cut, ATP-hydrolyzing) activity"/>
    <property type="evidence" value="ECO:0007669"/>
    <property type="project" value="UniProtKB-EC"/>
</dbReference>
<dbReference type="CDD" id="cd00187">
    <property type="entry name" value="TOP4c"/>
    <property type="match status" value="1"/>
</dbReference>
<feature type="non-terminal residue" evidence="9">
    <location>
        <position position="472"/>
    </location>
</feature>
<dbReference type="Pfam" id="PF00521">
    <property type="entry name" value="DNA_topoisoIV"/>
    <property type="match status" value="1"/>
</dbReference>
<dbReference type="GO" id="GO:0003677">
    <property type="term" value="F:DNA binding"/>
    <property type="evidence" value="ECO:0007669"/>
    <property type="project" value="UniProtKB-KW"/>
</dbReference>
<evidence type="ECO:0000256" key="1">
    <source>
        <dbReference type="ARBA" id="ARBA00000185"/>
    </source>
</evidence>
<keyword evidence="5" id="KW-0238">DNA-binding</keyword>
<dbReference type="FunFam" id="3.30.1360.40:FF:000002">
    <property type="entry name" value="DNA gyrase subunit A"/>
    <property type="match status" value="1"/>
</dbReference>
<dbReference type="GO" id="GO:0009330">
    <property type="term" value="C:DNA topoisomerase type II (double strand cut, ATP-hydrolyzing) complex"/>
    <property type="evidence" value="ECO:0007669"/>
    <property type="project" value="TreeGrafter"/>
</dbReference>
<keyword evidence="7" id="KW-0175">Coiled coil</keyword>
<comment type="similarity">
    <text evidence="2">Belongs to the type II topoisomerase GyrA/ParC subunit family.</text>
</comment>
<dbReference type="Gene3D" id="3.30.1360.40">
    <property type="match status" value="1"/>
</dbReference>